<accession>A0AC59YTD8</accession>
<gene>
    <name evidence="1" type="ORF">MRATA1EN22A_LOCUS9957</name>
</gene>
<evidence type="ECO:0000313" key="1">
    <source>
        <dbReference type="EMBL" id="CAM9961104.1"/>
    </source>
</evidence>
<dbReference type="EMBL" id="OX596104">
    <property type="protein sequence ID" value="CAM9961104.1"/>
    <property type="molecule type" value="Genomic_DNA"/>
</dbReference>
<reference evidence="1" key="2">
    <citation type="submission" date="2025-03" db="EMBL/GenBank/DDBJ databases">
        <authorList>
            <consortium name="ELIXIR-Norway"/>
            <consortium name="Elixir Norway"/>
        </authorList>
    </citation>
    <scope>NUCLEOTIDE SEQUENCE</scope>
</reference>
<sequence>MANSFFIIGMIILTQTVVGILGNFSLLCSYIILHFMGYRLRSTDLILKHLIVANSLFLLCKGVPQTMAVFGWKHICSDFGCKLLFFLHRVGRGVSISSICLLSVFQVITISPWNSRWAALKVTAPKYVVLSIFLCWILQMLVNVIFPFHMTGKWSDKNITEERDFGYCSAIVADKTEDALYAALLLFPDVLCLGLTLWAGSSMVLILYRHKHQRVQYIHKASVSPRPSAESRATQSILLMASTFMCFHTLSCIFNVTLAIFHNPSWWLVNTTSLISMCFPFISPFLLMSCDSTVSILCIH</sequence>
<proteinExistence type="predicted"/>
<protein>
    <submittedName>
        <fullName evidence="1">Uncharacterized protein</fullName>
    </submittedName>
</protein>
<dbReference type="Proteomes" id="UP001162501">
    <property type="component" value="Chromosome 20"/>
</dbReference>
<organism evidence="1 2">
    <name type="scientific">Rangifer tarandus platyrhynchus</name>
    <name type="common">Svalbard reindeer</name>
    <dbReference type="NCBI Taxonomy" id="3082113"/>
    <lineage>
        <taxon>Eukaryota</taxon>
        <taxon>Metazoa</taxon>
        <taxon>Chordata</taxon>
        <taxon>Craniata</taxon>
        <taxon>Vertebrata</taxon>
        <taxon>Euteleostomi</taxon>
        <taxon>Mammalia</taxon>
        <taxon>Eutheria</taxon>
        <taxon>Laurasiatheria</taxon>
        <taxon>Artiodactyla</taxon>
        <taxon>Ruminantia</taxon>
        <taxon>Pecora</taxon>
        <taxon>Cervidae</taxon>
        <taxon>Odocoileinae</taxon>
        <taxon>Rangifer</taxon>
    </lineage>
</organism>
<reference evidence="1" key="1">
    <citation type="submission" date="2023-05" db="EMBL/GenBank/DDBJ databases">
        <authorList>
            <consortium name="ELIXIR-Norway"/>
        </authorList>
    </citation>
    <scope>NUCLEOTIDE SEQUENCE</scope>
</reference>
<evidence type="ECO:0000313" key="2">
    <source>
        <dbReference type="Proteomes" id="UP001162501"/>
    </source>
</evidence>
<name>A0AC59YTD8_RANTA</name>